<comment type="caution">
    <text evidence="1">The sequence shown here is derived from an EMBL/GenBank/DDBJ whole genome shotgun (WGS) entry which is preliminary data.</text>
</comment>
<dbReference type="EMBL" id="JARBJD010000257">
    <property type="protein sequence ID" value="KAK2945531.1"/>
    <property type="molecule type" value="Genomic_DNA"/>
</dbReference>
<accession>A0ABQ9X172</accession>
<evidence type="ECO:0000313" key="2">
    <source>
        <dbReference type="Proteomes" id="UP001281761"/>
    </source>
</evidence>
<gene>
    <name evidence="1" type="ORF">BLNAU_19555</name>
</gene>
<proteinExistence type="predicted"/>
<name>A0ABQ9X172_9EUKA</name>
<protein>
    <submittedName>
        <fullName evidence="1">Uncharacterized protein</fullName>
    </submittedName>
</protein>
<sequence>MIFFNLAIKNVNVGSESSFLASPLIQHTTMSSCLLQNITHINQYSPSPAVASPFNVTLAGSRWVNCENGLSGGIIHNIEDHTTIRAINTTFFGAVSNGETADETFQNRPEAVDVSTAHSFLSCVFTSCHAYQTSGGAIRCRSGADLTISRCTFSDNSCLSDQADRDRILAVGGAIHFFGNDAGSLEITDSLFEQNKANLGGCVYCERAASFLFKQTNVTKGSTILYSNSGFSYGGGLAIDTPPEDALVHNVRFSECSSEGSGGSFDCSNMTGSVTLSNVFIEDSIAPRGIVVLSWVLDPISTVCFSNCLFNNNTSTAKDDNGVSFANDVRVRKVEPYLSLLKQKSMFVNCFSTSDRPRIAFMDPPIEYTFEFVDSNNKTLLDIHLPDPVVTVNEQEGVDVDGCGTDDSKCRSIAFTGQNRVAQIGGTILIEAGHFTETIAFDLTSKSTTFSSSGEVSPIISIDLNEGESAFITKGTGTVRFEGLSFVPSLSSHIVLQNGNGELEIVGCSFINVDGVSVAMEVSAVKTTEGKVSFTQVSFAGLQLGGGSCVECVGSTAEVTISQSKFVSIEGTASAMIVFSRINAGSGTVTMSEIRVIVEEGQKVGGIQIMNVKTVSMTGMQFANVNSDEQEAAIDIATCSELTLSSLLFERCIGNSASDIIVTNSESISLSSPLDDKSFSTSRSPTSSINGVVSDTLLSRTSLIVNGTSGSDEEFCWKDVGCASITSLLSHVDHSVKWNTTLKEETVGDSVILISNNLQFTMTGTTQAGSILSHTGLVSSPLLSVASGSLSMSQLTLSTNIPSATRSASFFVISGGSASFTSVIFPSLSFSNSGSMLKVSGTGSLSVASVDFSDCSTDGVGSVLHSTSTERISLNTVSLSGNKCGSEKKGRSIAIESTTPIDPSNVIMTNVKITSEGSTGNHEVFMKGPSLPLTVTSSNFGSTLGSQTEQTTTKMREFFGEDTSDASMSGPLSYLLFRHSTGAVSVDVSFWDHVFCGLSALPCKSLEMAHSKVNEADQIVDFVSDVKMTGTIVSKSSGSIITSSSGRKITAESTAQFDIREGRLRLESLTLELPSVLTQALFVVSGGTLDILSTVTLTNPTTTAHTSSFLSVSGGTVVLDGTKLTTTQKLTLTLSALIGQTTGSLTISNMKFENITRESGDGSVISATLTTNTDKLAIVSTTFTSCSCSAGNGGALAVSLTASALFSITKSSLFTSCTASGKGSKLYLSRLDLLSFVSAGNLDSIKPTLTTKAAADGILNEFYGFELSSSEGSLLLYWYPFSTDDTTMHVHSSGHAHSLCGKEALPCKTLPDSLSKIQKATTIMIDTNMDLSSKLTSLASEWTLSSSGSFMVTVTSEGQIEVKDDQSNLTMSSLSLFVGTLSSERTTELVSVSAGLLVLSSCTVFSSTSNLPVSFVALSGGIVLMTATTLNIPTIRSQPVISVTGGKLEVDSSTSLVNLDAVTHEASLVSIGGGEIVLDGASLTTLHAMTFASSALIVQTKGSLRMSSMKFENISRTTGDGSVISASLTLDSDKLSIVSTSFKSCSCFNGNGGALAVSLSSSALFSITGTSPFTSCSASGKGSKLYLSRPSLISFLTTNEGTGPLDSIKPTLTTKAAADGILNEFYGFELSSSEGSLLLYWYPFSSDDTTMHVHSSGHAHSLCGKEALPCKTLPDSLSKIHSADTLMIDTNIELSSKLTSLSRSLTLTKSGSAVLTFDTSGQLDVTNSGSVLTLSSLLLEVGTLTSGRLIELITVSAGSLVVSSCTVFASTPSLSVSFVSLSNGEVSFPDSTMNIPTLTSKPFLSVSGGTLNVDSSTSLANSNTDAHQTSLLSVSGGTVALDGTKLSTTKKLTLASSALMTQSKGSLTISNMKIENITRESGDGSLISATLSTNTDKLSIVSTTFTSCSCSAGNGGALFVSLTSTAFFSITGTSSFTSCTASGKGNNLYLIHPNLASFASTGTLDAIKPTLPATKAETDAILNEFYGFESASSESSLLFFWFPHSVSESSTHIHGEGSAHPLCGRRQLPCSTISTGLTHPNTKQSFVVDSPLTLAEYVMVTEQTILTAPIPTTVTVTQSGRIGVPSHTLTLSNLFFVGSAMMTSYSFVFFSSTGSLSIDSCSINNHNSSWPGSAISASLAASSTLTLLSSSFVSCTSLQNGGALAVTVTSGSLSLHSCRFEKCSSEMNGGAVWLDLSQMPTLSQYSLLQTQFGTGSSANKASGMGDCVFVLGEDLRRVVVGSRWRGSFEEAGEDDLWGSDQKTTAEGTSLLTLLKSQVIGVGEGGLDDAAGTMDAPFKTLNRCFEETSKRDGSFAVVVVERARIGESCWLVDQPGWAMEASGSGGGGSSQSVVLCSVSDEEKKPGTPSSSARHAMITLGGQSLSFSDILFSSFSAPRTMGFVFSLLGSSQLTLSSCSLSSSSPITVSLVSVSGSSSFSADSLSMNEVSFVGKAGLVKFGDASIIALTSCSFISISLEGGALMWGTTRGGMKVTNTEFTHCTGKEFGSVIRTKIVGISASITNCNFTSCSTHVRVGETSERSVIGGGCVVVELMKRTSSTRRLPSSCIDLSLSSFSDCTLTNTDTSQSSPSFSLFVGGSGFLIFGNEKNDCVILRKVTLYRCLCRGFEKMNGFDGGVVVGRGHALFTDRRGSSIRECKMGSIQLR</sequence>
<keyword evidence="2" id="KW-1185">Reference proteome</keyword>
<dbReference type="Proteomes" id="UP001281761">
    <property type="component" value="Unassembled WGS sequence"/>
</dbReference>
<reference evidence="1 2" key="1">
    <citation type="journal article" date="2022" name="bioRxiv">
        <title>Genomics of Preaxostyla Flagellates Illuminates Evolutionary Transitions and the Path Towards Mitochondrial Loss.</title>
        <authorList>
            <person name="Novak L.V.F."/>
            <person name="Treitli S.C."/>
            <person name="Pyrih J."/>
            <person name="Halakuc P."/>
            <person name="Pipaliya S.V."/>
            <person name="Vacek V."/>
            <person name="Brzon O."/>
            <person name="Soukal P."/>
            <person name="Eme L."/>
            <person name="Dacks J.B."/>
            <person name="Karnkowska A."/>
            <person name="Elias M."/>
            <person name="Hampl V."/>
        </authorList>
    </citation>
    <scope>NUCLEOTIDE SEQUENCE [LARGE SCALE GENOMIC DNA]</scope>
    <source>
        <strain evidence="1">NAU3</strain>
        <tissue evidence="1">Gut</tissue>
    </source>
</reference>
<organism evidence="1 2">
    <name type="scientific">Blattamonas nauphoetae</name>
    <dbReference type="NCBI Taxonomy" id="2049346"/>
    <lineage>
        <taxon>Eukaryota</taxon>
        <taxon>Metamonada</taxon>
        <taxon>Preaxostyla</taxon>
        <taxon>Oxymonadida</taxon>
        <taxon>Blattamonas</taxon>
    </lineage>
</organism>
<dbReference type="InterPro" id="IPR011050">
    <property type="entry name" value="Pectin_lyase_fold/virulence"/>
</dbReference>
<dbReference type="SUPFAM" id="SSF51126">
    <property type="entry name" value="Pectin lyase-like"/>
    <property type="match status" value="4"/>
</dbReference>
<evidence type="ECO:0000313" key="1">
    <source>
        <dbReference type="EMBL" id="KAK2945531.1"/>
    </source>
</evidence>